<gene>
    <name evidence="2" type="primary">crtB</name>
</gene>
<dbReference type="PANTHER" id="PTHR31480">
    <property type="entry name" value="BIFUNCTIONAL LYCOPENE CYCLASE/PHYTOENE SYNTHASE"/>
    <property type="match status" value="1"/>
</dbReference>
<reference evidence="2" key="1">
    <citation type="journal article" date="2005" name="PLoS Biol.">
        <title>New insights into metabolic properties of marine bacteria encoding proteorhodopsins.</title>
        <authorList>
            <person name="Sabehi G."/>
            <person name="Loy A."/>
            <person name="Jung K.H."/>
            <person name="Partha R."/>
            <person name="Spudich J.L."/>
            <person name="Isaacson T."/>
            <person name="Hirschberg J."/>
            <person name="Wagner M."/>
            <person name="Beja O."/>
        </authorList>
    </citation>
    <scope>NUCLEOTIDE SEQUENCE</scope>
</reference>
<dbReference type="GO" id="GO:0004311">
    <property type="term" value="F:geranylgeranyl diphosphate synthase activity"/>
    <property type="evidence" value="ECO:0007669"/>
    <property type="project" value="InterPro"/>
</dbReference>
<dbReference type="AlphaFoldDB" id="Q4JMK1"/>
<proteinExistence type="predicted"/>
<dbReference type="SFLD" id="SFLDG01212">
    <property type="entry name" value="Phytoene_synthase_like"/>
    <property type="match status" value="1"/>
</dbReference>
<name>Q4JMK1_9BACT</name>
<dbReference type="InterPro" id="IPR044843">
    <property type="entry name" value="Trans_IPPS_bact-type"/>
</dbReference>
<dbReference type="InterPro" id="IPR019845">
    <property type="entry name" value="Squalene/phytoene_synthase_CS"/>
</dbReference>
<evidence type="ECO:0000313" key="2">
    <source>
        <dbReference type="EMBL" id="AAY87312.1"/>
    </source>
</evidence>
<evidence type="ECO:0000256" key="1">
    <source>
        <dbReference type="ARBA" id="ARBA00022679"/>
    </source>
</evidence>
<organism evidence="2">
    <name type="scientific">uncultured bacterium BAC17H8</name>
    <dbReference type="NCBI Taxonomy" id="332980"/>
    <lineage>
        <taxon>Bacteria</taxon>
        <taxon>environmental samples</taxon>
    </lineage>
</organism>
<dbReference type="InterPro" id="IPR002060">
    <property type="entry name" value="Squ/phyt_synthse"/>
</dbReference>
<dbReference type="Gene3D" id="1.10.600.10">
    <property type="entry name" value="Farnesyl Diphosphate Synthase"/>
    <property type="match status" value="1"/>
</dbReference>
<protein>
    <submittedName>
        <fullName evidence="2">Predicted phytoene synthase</fullName>
    </submittedName>
</protein>
<dbReference type="SUPFAM" id="SSF48576">
    <property type="entry name" value="Terpenoid synthases"/>
    <property type="match status" value="1"/>
</dbReference>
<dbReference type="SFLD" id="SFLDS00005">
    <property type="entry name" value="Isoprenoid_Synthase_Type_I"/>
    <property type="match status" value="1"/>
</dbReference>
<keyword evidence="1" id="KW-0808">Transferase</keyword>
<dbReference type="Pfam" id="PF00494">
    <property type="entry name" value="SQS_PSY"/>
    <property type="match status" value="1"/>
</dbReference>
<dbReference type="PROSITE" id="PS01044">
    <property type="entry name" value="SQUALEN_PHYTOEN_SYN_1"/>
    <property type="match status" value="1"/>
</dbReference>
<sequence length="306" mass="33149">MTSNEQLTSEQSLAANGKSFHWARRFLGSRMGGDAARLYAFCRLLDDMADGDIENGPARLTAIRADLLAGRPGDDPALRAFLPLMTEKRFPPDVLIALMDGLLEDQDDVVVLADEAALLRYAYRVAGTVGLLMCHVLDCHAPSARAHAIDLGIAMQLTNIARDVLEDAQMDRRYLPGTWVGNADPGTILAAADDPDGLVAREVRAAVARLLSLADQFYASGAEGYRYLPWRAHMSIAVAARVYRQIGVQLAAVEFAWHEGRQVTSRSTKLRCSVLALAGLAGRFGPARGQHDGTLHTALRGLPYVA</sequence>
<accession>Q4JMK1</accession>
<dbReference type="GO" id="GO:0008299">
    <property type="term" value="P:isoprenoid biosynthetic process"/>
    <property type="evidence" value="ECO:0007669"/>
    <property type="project" value="UniProtKB-ARBA"/>
</dbReference>
<dbReference type="SFLD" id="SFLDG01018">
    <property type="entry name" value="Squalene/Phytoene_Synthase_Lik"/>
    <property type="match status" value="1"/>
</dbReference>
<dbReference type="PROSITE" id="PS01045">
    <property type="entry name" value="SQUALEN_PHYTOEN_SYN_2"/>
    <property type="match status" value="1"/>
</dbReference>
<dbReference type="EMBL" id="DQ068068">
    <property type="protein sequence ID" value="AAY87312.1"/>
    <property type="molecule type" value="Genomic_DNA"/>
</dbReference>
<dbReference type="InterPro" id="IPR008949">
    <property type="entry name" value="Isoprenoid_synthase_dom_sf"/>
</dbReference>